<dbReference type="GeneID" id="109723789"/>
<dbReference type="SUPFAM" id="SSF52540">
    <property type="entry name" value="P-loop containing nucleoside triphosphate hydrolases"/>
    <property type="match status" value="1"/>
</dbReference>
<organism evidence="12 13">
    <name type="scientific">Ananas comosus</name>
    <name type="common">Pineapple</name>
    <name type="synonym">Ananas ananas</name>
    <dbReference type="NCBI Taxonomy" id="4615"/>
    <lineage>
        <taxon>Eukaryota</taxon>
        <taxon>Viridiplantae</taxon>
        <taxon>Streptophyta</taxon>
        <taxon>Embryophyta</taxon>
        <taxon>Tracheophyta</taxon>
        <taxon>Spermatophyta</taxon>
        <taxon>Magnoliopsida</taxon>
        <taxon>Liliopsida</taxon>
        <taxon>Poales</taxon>
        <taxon>Bromeliaceae</taxon>
        <taxon>Bromelioideae</taxon>
        <taxon>Ananas</taxon>
    </lineage>
</organism>
<evidence type="ECO:0000256" key="5">
    <source>
        <dbReference type="ARBA" id="ARBA00022840"/>
    </source>
</evidence>
<dbReference type="Pfam" id="PF00225">
    <property type="entry name" value="Kinesin"/>
    <property type="match status" value="1"/>
</dbReference>
<evidence type="ECO:0000313" key="12">
    <source>
        <dbReference type="Proteomes" id="UP000515123"/>
    </source>
</evidence>
<dbReference type="FunFam" id="3.40.850.10:FF:000012">
    <property type="entry name" value="Kinesin-like protein"/>
    <property type="match status" value="1"/>
</dbReference>
<feature type="compositionally biased region" description="Basic and acidic residues" evidence="10">
    <location>
        <begin position="1002"/>
        <end position="1020"/>
    </location>
</feature>
<feature type="region of interest" description="Disordered" evidence="10">
    <location>
        <begin position="918"/>
        <end position="1027"/>
    </location>
</feature>
<dbReference type="GO" id="GO:0005524">
    <property type="term" value="F:ATP binding"/>
    <property type="evidence" value="ECO:0007669"/>
    <property type="project" value="UniProtKB-UniRule"/>
</dbReference>
<evidence type="ECO:0000313" key="13">
    <source>
        <dbReference type="RefSeq" id="XP_020107864.1"/>
    </source>
</evidence>
<gene>
    <name evidence="13" type="primary">LOC109723789</name>
</gene>
<feature type="compositionally biased region" description="Basic and acidic residues" evidence="10">
    <location>
        <begin position="683"/>
        <end position="698"/>
    </location>
</feature>
<comment type="similarity">
    <text evidence="8">Belongs to the TRAFAC class myosin-kinesin ATPase superfamily. Kinesin family. KIN-13 subfamily.</text>
</comment>
<keyword evidence="6 9" id="KW-0505">Motor protein</keyword>
<keyword evidence="7" id="KW-0206">Cytoskeleton</keyword>
<dbReference type="Gene3D" id="3.40.850.10">
    <property type="entry name" value="Kinesin motor domain"/>
    <property type="match status" value="1"/>
</dbReference>
<feature type="domain" description="Kinesin motor" evidence="11">
    <location>
        <begin position="201"/>
        <end position="535"/>
    </location>
</feature>
<dbReference type="GO" id="GO:0003777">
    <property type="term" value="F:microtubule motor activity"/>
    <property type="evidence" value="ECO:0007669"/>
    <property type="project" value="InterPro"/>
</dbReference>
<evidence type="ECO:0000256" key="3">
    <source>
        <dbReference type="ARBA" id="ARBA00022701"/>
    </source>
</evidence>
<proteinExistence type="inferred from homology"/>
<keyword evidence="4 9" id="KW-0547">Nucleotide-binding</keyword>
<dbReference type="CDD" id="cd01367">
    <property type="entry name" value="KISc_KIF2_like"/>
    <property type="match status" value="1"/>
</dbReference>
<reference evidence="13" key="2">
    <citation type="submission" date="2025-08" db="UniProtKB">
        <authorList>
            <consortium name="RefSeq"/>
        </authorList>
    </citation>
    <scope>IDENTIFICATION</scope>
    <source>
        <tissue evidence="13">Leaf</tissue>
    </source>
</reference>
<accession>A0A6P5GIU8</accession>
<evidence type="ECO:0000256" key="4">
    <source>
        <dbReference type="ARBA" id="ARBA00022741"/>
    </source>
</evidence>
<comment type="subcellular location">
    <subcellularLocation>
        <location evidence="1">Cytoplasm</location>
        <location evidence="1">Cytoskeleton</location>
    </subcellularLocation>
</comment>
<evidence type="ECO:0000256" key="7">
    <source>
        <dbReference type="ARBA" id="ARBA00023212"/>
    </source>
</evidence>
<feature type="compositionally biased region" description="Polar residues" evidence="10">
    <location>
        <begin position="668"/>
        <end position="678"/>
    </location>
</feature>
<feature type="compositionally biased region" description="Basic and acidic residues" evidence="10">
    <location>
        <begin position="842"/>
        <end position="857"/>
    </location>
</feature>
<dbReference type="OrthoDB" id="3176171at2759"/>
<evidence type="ECO:0000256" key="9">
    <source>
        <dbReference type="PROSITE-ProRule" id="PRU00283"/>
    </source>
</evidence>
<keyword evidence="12" id="KW-1185">Reference proteome</keyword>
<sequence length="1126" mass="125316">MKFRRSPAAAKAKAPTCQAGAGSGAAAAESVDAVTVRWLQYAGLQHLASSAASADHHCRLRSLLAQGYGAQIAEGNRLLSSLLTNSNFSTQSGPDAYDASYTTEQDVATEGAIHGSCSPKLTGKLGTGLLDLHAMDDTELLSENVMAEPFNRSLFAPSRGASNDFDSAIREQNLEGRSDCNYRASVGAKEIIASKEKKMAKIRVVVRKRPLSKKEISRKEGDIISVDDNAHIVIQEPKLKVDLTAYVEKHQFRFDAVLDENATTDEVYSVTVEPIVPAIFQRGKVTCFAFGQTGSGKTFTMQPLPLKASEDIFRLLRQTNYRNQNLKLWLSYFEIYCGKLFDLLNDRRQLCMREDGRQQVRIVGLQEYEVSDMQIVEELIQKGNSARVTGSTGANDESSRSHAILQLTIKDQDDVNDAKRNSKKSVSKGGMLVGKISFIDLAGTERGADSIDSDRIKSTEGAEIKTSLLALKECIRALDNDQVHIPFRGSKLTEVLRDSFVGNSRTVMIACISPSTGSCEPTLNTLRYADRFKSLSKESPLAPPLRFLVESEDTYEQNNEEEEDTTIFRRKIENNKYDPMPENSNNSFRFEPNYDYSRREVGGTSSNVLEIYQHNRQNTSSGYKTHATAQFSLNIYYNEKPKLKEKHSCSSKDCGSIVSPKGYEKQQMHGSSSSTAVSQYGEEGPRREEEKDDLITSRWDERENITDIACDVYSTTKSVSSESSSLSLAMGRNDMQSTSNDSSTYKLGSTTPRSSDIHENENVSSVSSPSRNLMRDEKSEIRSNSPKRESGSKMAAKSHIKNQIHDPCSNTSVRQYEEEAPSQDSMPEGDSNLSSFMSEDNSNERKDDGIAYDKLEKGQNNTQDTRGCTSNNDKPDYSTNYSLPQEQDINAIVEEKDPRVSSYSEWTKTTLNIMHGVSSTTDSFSSKSGNNSSRTEDGSPRSPTLEMATNDIESSYCNNSTCKSDSSMHGTLNLHERENSPAVSSPSRELNEEEKSEIQISTKKDSASKLFPKSHEEQQIRNRGSNISVSLHEEETLSQEREINPEEDALISAHVNLLENTMDLMHEEMKLLVEVDKPGSPIDKYVAQLSLLLSRKAADLTNLQERLVKFQLHLQDHRILRDNNIS</sequence>
<feature type="compositionally biased region" description="Low complexity" evidence="10">
    <location>
        <begin position="918"/>
        <end position="933"/>
    </location>
</feature>
<feature type="compositionally biased region" description="Polar residues" evidence="10">
    <location>
        <begin position="734"/>
        <end position="754"/>
    </location>
</feature>
<dbReference type="PANTHER" id="PTHR47971">
    <property type="entry name" value="KINESIN-RELATED PROTEIN 6"/>
    <property type="match status" value="1"/>
</dbReference>
<dbReference type="PRINTS" id="PR00380">
    <property type="entry name" value="KINESINHEAVY"/>
</dbReference>
<feature type="compositionally biased region" description="Polar residues" evidence="10">
    <location>
        <begin position="831"/>
        <end position="840"/>
    </location>
</feature>
<reference evidence="12" key="1">
    <citation type="journal article" date="2015" name="Nat. Genet.">
        <title>The pineapple genome and the evolution of CAM photosynthesis.</title>
        <authorList>
            <person name="Ming R."/>
            <person name="VanBuren R."/>
            <person name="Wai C.M."/>
            <person name="Tang H."/>
            <person name="Schatz M.C."/>
            <person name="Bowers J.E."/>
            <person name="Lyons E."/>
            <person name="Wang M.L."/>
            <person name="Chen J."/>
            <person name="Biggers E."/>
            <person name="Zhang J."/>
            <person name="Huang L."/>
            <person name="Zhang L."/>
            <person name="Miao W."/>
            <person name="Zhang J."/>
            <person name="Ye Z."/>
            <person name="Miao C."/>
            <person name="Lin Z."/>
            <person name="Wang H."/>
            <person name="Zhou H."/>
            <person name="Yim W.C."/>
            <person name="Priest H.D."/>
            <person name="Zheng C."/>
            <person name="Woodhouse M."/>
            <person name="Edger P.P."/>
            <person name="Guyot R."/>
            <person name="Guo H.B."/>
            <person name="Guo H."/>
            <person name="Zheng G."/>
            <person name="Singh R."/>
            <person name="Sharma A."/>
            <person name="Min X."/>
            <person name="Zheng Y."/>
            <person name="Lee H."/>
            <person name="Gurtowski J."/>
            <person name="Sedlazeck F.J."/>
            <person name="Harkess A."/>
            <person name="McKain M.R."/>
            <person name="Liao Z."/>
            <person name="Fang J."/>
            <person name="Liu J."/>
            <person name="Zhang X."/>
            <person name="Zhang Q."/>
            <person name="Hu W."/>
            <person name="Qin Y."/>
            <person name="Wang K."/>
            <person name="Chen L.Y."/>
            <person name="Shirley N."/>
            <person name="Lin Y.R."/>
            <person name="Liu L.Y."/>
            <person name="Hernandez A.G."/>
            <person name="Wright C.L."/>
            <person name="Bulone V."/>
            <person name="Tuskan G.A."/>
            <person name="Heath K."/>
            <person name="Zee F."/>
            <person name="Moore P.H."/>
            <person name="Sunkar R."/>
            <person name="Leebens-Mack J.H."/>
            <person name="Mockler T."/>
            <person name="Bennetzen J.L."/>
            <person name="Freeling M."/>
            <person name="Sankoff D."/>
            <person name="Paterson A.H."/>
            <person name="Zhu X."/>
            <person name="Yang X."/>
            <person name="Smith J.A."/>
            <person name="Cushman J.C."/>
            <person name="Paull R.E."/>
            <person name="Yu Q."/>
        </authorList>
    </citation>
    <scope>NUCLEOTIDE SEQUENCE [LARGE SCALE GENOMIC DNA]</scope>
    <source>
        <strain evidence="12">cv. F153</strain>
    </source>
</reference>
<dbReference type="GO" id="GO:0007018">
    <property type="term" value="P:microtubule-based movement"/>
    <property type="evidence" value="ECO:0007669"/>
    <property type="project" value="InterPro"/>
</dbReference>
<feature type="region of interest" description="Disordered" evidence="10">
    <location>
        <begin position="660"/>
        <end position="698"/>
    </location>
</feature>
<name>A0A6P5GIU8_ANACO</name>
<dbReference type="GO" id="GO:0008017">
    <property type="term" value="F:microtubule binding"/>
    <property type="evidence" value="ECO:0007669"/>
    <property type="project" value="InterPro"/>
</dbReference>
<evidence type="ECO:0000256" key="10">
    <source>
        <dbReference type="SAM" id="MobiDB-lite"/>
    </source>
</evidence>
<dbReference type="PANTHER" id="PTHR47971:SF8">
    <property type="entry name" value="KINESIN-LIKE PROTEIN"/>
    <property type="match status" value="1"/>
</dbReference>
<evidence type="ECO:0000256" key="8">
    <source>
        <dbReference type="ARBA" id="ARBA00061030"/>
    </source>
</evidence>
<dbReference type="SMART" id="SM00129">
    <property type="entry name" value="KISc"/>
    <property type="match status" value="1"/>
</dbReference>
<keyword evidence="2" id="KW-0963">Cytoplasm</keyword>
<feature type="compositionally biased region" description="Polar residues" evidence="10">
    <location>
        <begin position="858"/>
        <end position="882"/>
    </location>
</feature>
<protein>
    <submittedName>
        <fullName evidence="13">Kinesin-like protein KIN-13A</fullName>
    </submittedName>
</protein>
<dbReference type="GO" id="GO:0007019">
    <property type="term" value="P:microtubule depolymerization"/>
    <property type="evidence" value="ECO:0007669"/>
    <property type="project" value="TreeGrafter"/>
</dbReference>
<evidence type="ECO:0000256" key="2">
    <source>
        <dbReference type="ARBA" id="ARBA00022490"/>
    </source>
</evidence>
<keyword evidence="3" id="KW-0493">Microtubule</keyword>
<dbReference type="GO" id="GO:1903338">
    <property type="term" value="P:regulation of cell wall organization or biogenesis"/>
    <property type="evidence" value="ECO:0007669"/>
    <property type="project" value="UniProtKB-ARBA"/>
</dbReference>
<dbReference type="Proteomes" id="UP000515123">
    <property type="component" value="Linkage group 18"/>
</dbReference>
<feature type="compositionally biased region" description="Basic and acidic residues" evidence="10">
    <location>
        <begin position="773"/>
        <end position="791"/>
    </location>
</feature>
<dbReference type="GO" id="GO:0005874">
    <property type="term" value="C:microtubule"/>
    <property type="evidence" value="ECO:0007669"/>
    <property type="project" value="UniProtKB-KW"/>
</dbReference>
<dbReference type="PROSITE" id="PS50067">
    <property type="entry name" value="KINESIN_MOTOR_2"/>
    <property type="match status" value="1"/>
</dbReference>
<evidence type="ECO:0000256" key="1">
    <source>
        <dbReference type="ARBA" id="ARBA00004245"/>
    </source>
</evidence>
<dbReference type="AlphaFoldDB" id="A0A6P5GIU8"/>
<dbReference type="InterPro" id="IPR027417">
    <property type="entry name" value="P-loop_NTPase"/>
</dbReference>
<dbReference type="InterPro" id="IPR001752">
    <property type="entry name" value="Kinesin_motor_dom"/>
</dbReference>
<feature type="region of interest" description="Disordered" evidence="10">
    <location>
        <begin position="722"/>
        <end position="882"/>
    </location>
</feature>
<evidence type="ECO:0000259" key="11">
    <source>
        <dbReference type="PROSITE" id="PS50067"/>
    </source>
</evidence>
<dbReference type="RefSeq" id="XP_020107864.1">
    <property type="nucleotide sequence ID" value="XM_020252275.1"/>
</dbReference>
<feature type="compositionally biased region" description="Polar residues" evidence="10">
    <location>
        <begin position="951"/>
        <end position="970"/>
    </location>
</feature>
<evidence type="ECO:0000256" key="6">
    <source>
        <dbReference type="ARBA" id="ARBA00023175"/>
    </source>
</evidence>
<feature type="binding site" evidence="9">
    <location>
        <begin position="291"/>
        <end position="298"/>
    </location>
    <ligand>
        <name>ATP</name>
        <dbReference type="ChEBI" id="CHEBI:30616"/>
    </ligand>
</feature>
<dbReference type="InterPro" id="IPR036961">
    <property type="entry name" value="Kinesin_motor_dom_sf"/>
</dbReference>
<dbReference type="InterPro" id="IPR027640">
    <property type="entry name" value="Kinesin-like_fam"/>
</dbReference>
<keyword evidence="5 9" id="KW-0067">ATP-binding</keyword>